<evidence type="ECO:0000313" key="3">
    <source>
        <dbReference type="Proteomes" id="UP000029495"/>
    </source>
</evidence>
<feature type="transmembrane region" description="Helical" evidence="1">
    <location>
        <begin position="69"/>
        <end position="85"/>
    </location>
</feature>
<keyword evidence="1" id="KW-0472">Membrane</keyword>
<keyword evidence="1" id="KW-1133">Transmembrane helix</keyword>
<name>A0ABM5RJR6_9GAMM</name>
<reference evidence="2 3" key="1">
    <citation type="submission" date="2014-09" db="EMBL/GenBank/DDBJ databases">
        <authorList>
            <person name="Chan K.-G."/>
        </authorList>
    </citation>
    <scope>NUCLEOTIDE SEQUENCE [LARGE SCALE GENOMIC DNA]</scope>
    <source>
        <strain evidence="2 3">ND04</strain>
    </source>
</reference>
<keyword evidence="3" id="KW-1185">Reference proteome</keyword>
<accession>A0ABM5RJR6</accession>
<sequence length="86" mass="9817">MAITVLTIGLSKFLNVFLKYMPCALQAVKFRSFHQADIINLAVRGGCWQVFIDSNSRVMTHRRLNMRHLIIPAVTTVLVLMVIFLL</sequence>
<proteinExistence type="predicted"/>
<evidence type="ECO:0000313" key="2">
    <source>
        <dbReference type="EMBL" id="AIR86195.1"/>
    </source>
</evidence>
<evidence type="ECO:0000256" key="1">
    <source>
        <dbReference type="SAM" id="Phobius"/>
    </source>
</evidence>
<evidence type="ECO:0008006" key="4">
    <source>
        <dbReference type="Google" id="ProtNLM"/>
    </source>
</evidence>
<keyword evidence="1" id="KW-0812">Transmembrane</keyword>
<dbReference type="EMBL" id="CP009454">
    <property type="protein sequence ID" value="AIR86195.1"/>
    <property type="molecule type" value="Genomic_DNA"/>
</dbReference>
<gene>
    <name evidence="2" type="ORF">LH22_12275</name>
</gene>
<protein>
    <recommendedName>
        <fullName evidence="4">Universal stress protein B</fullName>
    </recommendedName>
</protein>
<organism evidence="2 3">
    <name type="scientific">Pantoea rwandensis</name>
    <dbReference type="NCBI Taxonomy" id="1076550"/>
    <lineage>
        <taxon>Bacteria</taxon>
        <taxon>Pseudomonadati</taxon>
        <taxon>Pseudomonadota</taxon>
        <taxon>Gammaproteobacteria</taxon>
        <taxon>Enterobacterales</taxon>
        <taxon>Erwiniaceae</taxon>
        <taxon>Pantoea</taxon>
    </lineage>
</organism>
<dbReference type="Proteomes" id="UP000029495">
    <property type="component" value="Chromosome"/>
</dbReference>